<sequence>MEQYQSIGLSFKCAKLFNQLQPCNGGWHCNDCNKTVRDFREMSEAQILDVFNRYGQNTCGMYNADRIKVLPQKSNWQKWTAAAMMVLGLSACHNEVMGKVKLYSTGKAPSKLSAPADTTQLNCVFGGAGLQPTFPGGEVAFAKYMAQHVKNAGNFKGKAFAMFIVEKDGSLTHIEILRSAVPVLDQHIIAALKQMPRWQPGTENGRPVRVQFTMPISFTGDSK</sequence>
<evidence type="ECO:0000313" key="3">
    <source>
        <dbReference type="Proteomes" id="UP000268007"/>
    </source>
</evidence>
<comment type="caution">
    <text evidence="2">The sequence shown here is derived from an EMBL/GenBank/DDBJ whole genome shotgun (WGS) entry which is preliminary data.</text>
</comment>
<dbReference type="Pfam" id="PF03544">
    <property type="entry name" value="TonB_C"/>
    <property type="match status" value="1"/>
</dbReference>
<dbReference type="PANTHER" id="PTHR33446">
    <property type="entry name" value="PROTEIN TONB-RELATED"/>
    <property type="match status" value="1"/>
</dbReference>
<dbReference type="GO" id="GO:0031992">
    <property type="term" value="F:energy transducer activity"/>
    <property type="evidence" value="ECO:0007669"/>
    <property type="project" value="TreeGrafter"/>
</dbReference>
<dbReference type="GO" id="GO:0055085">
    <property type="term" value="P:transmembrane transport"/>
    <property type="evidence" value="ECO:0007669"/>
    <property type="project" value="InterPro"/>
</dbReference>
<dbReference type="SUPFAM" id="SSF74653">
    <property type="entry name" value="TolA/TonB C-terminal domain"/>
    <property type="match status" value="1"/>
</dbReference>
<protein>
    <submittedName>
        <fullName evidence="2">TonB-like protein</fullName>
    </submittedName>
</protein>
<gene>
    <name evidence="2" type="ORF">BDD43_0334</name>
</gene>
<proteinExistence type="predicted"/>
<dbReference type="OrthoDB" id="7432683at2"/>
<dbReference type="GO" id="GO:0098797">
    <property type="term" value="C:plasma membrane protein complex"/>
    <property type="evidence" value="ECO:0007669"/>
    <property type="project" value="TreeGrafter"/>
</dbReference>
<feature type="domain" description="TonB C-terminal" evidence="1">
    <location>
        <begin position="156"/>
        <end position="219"/>
    </location>
</feature>
<dbReference type="Proteomes" id="UP000268007">
    <property type="component" value="Unassembled WGS sequence"/>
</dbReference>
<reference evidence="2 3" key="1">
    <citation type="submission" date="2018-10" db="EMBL/GenBank/DDBJ databases">
        <title>Genomic Encyclopedia of Archaeal and Bacterial Type Strains, Phase II (KMG-II): from individual species to whole genera.</title>
        <authorList>
            <person name="Goeker M."/>
        </authorList>
    </citation>
    <scope>NUCLEOTIDE SEQUENCE [LARGE SCALE GENOMIC DNA]</scope>
    <source>
        <strain evidence="2 3">DSM 18602</strain>
    </source>
</reference>
<dbReference type="AlphaFoldDB" id="A0A495IW58"/>
<dbReference type="InterPro" id="IPR051045">
    <property type="entry name" value="TonB-dependent_transducer"/>
</dbReference>
<organism evidence="2 3">
    <name type="scientific">Mucilaginibacter gracilis</name>
    <dbReference type="NCBI Taxonomy" id="423350"/>
    <lineage>
        <taxon>Bacteria</taxon>
        <taxon>Pseudomonadati</taxon>
        <taxon>Bacteroidota</taxon>
        <taxon>Sphingobacteriia</taxon>
        <taxon>Sphingobacteriales</taxon>
        <taxon>Sphingobacteriaceae</taxon>
        <taxon>Mucilaginibacter</taxon>
    </lineage>
</organism>
<evidence type="ECO:0000259" key="1">
    <source>
        <dbReference type="Pfam" id="PF03544"/>
    </source>
</evidence>
<keyword evidence="3" id="KW-1185">Reference proteome</keyword>
<accession>A0A495IW58</accession>
<dbReference type="PANTHER" id="PTHR33446:SF2">
    <property type="entry name" value="PROTEIN TONB"/>
    <property type="match status" value="1"/>
</dbReference>
<dbReference type="Gene3D" id="3.30.1150.10">
    <property type="match status" value="1"/>
</dbReference>
<name>A0A495IW58_9SPHI</name>
<dbReference type="EMBL" id="RBKU01000001">
    <property type="protein sequence ID" value="RKR80238.1"/>
    <property type="molecule type" value="Genomic_DNA"/>
</dbReference>
<evidence type="ECO:0000313" key="2">
    <source>
        <dbReference type="EMBL" id="RKR80238.1"/>
    </source>
</evidence>
<dbReference type="InterPro" id="IPR037682">
    <property type="entry name" value="TonB_C"/>
</dbReference>